<keyword evidence="4" id="KW-1185">Reference proteome</keyword>
<dbReference type="Proteomes" id="UP001569428">
    <property type="component" value="Unassembled WGS sequence"/>
</dbReference>
<dbReference type="PROSITE" id="PS51257">
    <property type="entry name" value="PROKAR_LIPOPROTEIN"/>
    <property type="match status" value="1"/>
</dbReference>
<dbReference type="RefSeq" id="WP_371840937.1">
    <property type="nucleotide sequence ID" value="NZ_JBGMEK010000074.1"/>
</dbReference>
<keyword evidence="1" id="KW-0732">Signal</keyword>
<feature type="signal peptide" evidence="1">
    <location>
        <begin position="1"/>
        <end position="30"/>
    </location>
</feature>
<evidence type="ECO:0000313" key="4">
    <source>
        <dbReference type="Proteomes" id="UP001569428"/>
    </source>
</evidence>
<dbReference type="EMBL" id="JBGMEK010000074">
    <property type="protein sequence ID" value="MFA0813161.1"/>
    <property type="molecule type" value="Genomic_DNA"/>
</dbReference>
<dbReference type="NCBIfam" id="TIGR03804">
    <property type="entry name" value="para_beta_helix"/>
    <property type="match status" value="1"/>
</dbReference>
<organism evidence="3 4">
    <name type="scientific">Microbulbifer epialgicus</name>
    <dbReference type="NCBI Taxonomy" id="393907"/>
    <lineage>
        <taxon>Bacteria</taxon>
        <taxon>Pseudomonadati</taxon>
        <taxon>Pseudomonadota</taxon>
        <taxon>Gammaproteobacteria</taxon>
        <taxon>Cellvibrionales</taxon>
        <taxon>Microbulbiferaceae</taxon>
        <taxon>Microbulbifer</taxon>
    </lineage>
</organism>
<gene>
    <name evidence="3" type="ORF">ACCI49_19865</name>
</gene>
<evidence type="ECO:0000256" key="1">
    <source>
        <dbReference type="SAM" id="SignalP"/>
    </source>
</evidence>
<dbReference type="Pfam" id="PF13229">
    <property type="entry name" value="Beta_helix"/>
    <property type="match status" value="1"/>
</dbReference>
<comment type="caution">
    <text evidence="3">The sequence shown here is derived from an EMBL/GenBank/DDBJ whole genome shotgun (WGS) entry which is preliminary data.</text>
</comment>
<dbReference type="InterPro" id="IPR006626">
    <property type="entry name" value="PbH1"/>
</dbReference>
<feature type="chain" id="PRO_5047301812" evidence="1">
    <location>
        <begin position="31"/>
        <end position="358"/>
    </location>
</feature>
<dbReference type="InterPro" id="IPR022441">
    <property type="entry name" value="Para_beta_helix_rpt-2"/>
</dbReference>
<proteinExistence type="predicted"/>
<dbReference type="InterPro" id="IPR012334">
    <property type="entry name" value="Pectin_lyas_fold"/>
</dbReference>
<dbReference type="InterPro" id="IPR039448">
    <property type="entry name" value="Beta_helix"/>
</dbReference>
<dbReference type="Gene3D" id="2.160.20.10">
    <property type="entry name" value="Single-stranded right-handed beta-helix, Pectin lyase-like"/>
    <property type="match status" value="1"/>
</dbReference>
<evidence type="ECO:0000259" key="2">
    <source>
        <dbReference type="Pfam" id="PF13229"/>
    </source>
</evidence>
<feature type="domain" description="Right handed beta helix" evidence="2">
    <location>
        <begin position="184"/>
        <end position="346"/>
    </location>
</feature>
<evidence type="ECO:0000313" key="3">
    <source>
        <dbReference type="EMBL" id="MFA0813161.1"/>
    </source>
</evidence>
<sequence>MNIKPLNLKPTSIAFLVSSVGLVFSSHSFAVSCGDTINTPTLLLEELNCPLTVADPYALTVVGPIGSLRMLGNGKILCDNASGDGIGGVLMTGITASVIGGEIDTCPSGIILEGSGFHSILNIEILNFTENGLEVDSNYNLIAGNTIIGLGMAGTGDGVVLTGTYNTINNNHIEAADDDDDDDGISVTSTAEFTTITLNELENNGDEGIFFEADNTVITYNFSNFNLDNGIRGTSDSNTIARNIVTNNQGGGVRLGQTASGNLLNNNQIHDNIESGIRLAGDTTNNTIKNNQLSGNTDSGINVTGGGSFDNIIKDNTAMDNTPYDLVDVNEDALCTNQANTWIDNNAGTADPMCLIMP</sequence>
<protein>
    <submittedName>
        <fullName evidence="3">Right-handed parallel beta-helix repeat-containing protein</fullName>
    </submittedName>
</protein>
<dbReference type="InterPro" id="IPR011050">
    <property type="entry name" value="Pectin_lyase_fold/virulence"/>
</dbReference>
<reference evidence="3 4" key="1">
    <citation type="submission" date="2024-08" db="EMBL/GenBank/DDBJ databases">
        <authorList>
            <person name="Ishaq N."/>
        </authorList>
    </citation>
    <scope>NUCLEOTIDE SEQUENCE [LARGE SCALE GENOMIC DNA]</scope>
    <source>
        <strain evidence="3 4">DSM 18651</strain>
    </source>
</reference>
<dbReference type="SUPFAM" id="SSF51126">
    <property type="entry name" value="Pectin lyase-like"/>
    <property type="match status" value="1"/>
</dbReference>
<dbReference type="SMART" id="SM00710">
    <property type="entry name" value="PbH1"/>
    <property type="match status" value="8"/>
</dbReference>
<accession>A0ABV4P473</accession>
<name>A0ABV4P473_9GAMM</name>